<comment type="caution">
    <text evidence="1">The sequence shown here is derived from an EMBL/GenBank/DDBJ whole genome shotgun (WGS) entry which is preliminary data.</text>
</comment>
<dbReference type="AlphaFoldDB" id="A0A4Y2IJK9"/>
<keyword evidence="2" id="KW-1185">Reference proteome</keyword>
<dbReference type="Proteomes" id="UP000499080">
    <property type="component" value="Unassembled WGS sequence"/>
</dbReference>
<evidence type="ECO:0000313" key="2">
    <source>
        <dbReference type="Proteomes" id="UP000499080"/>
    </source>
</evidence>
<sequence>MTRATPELAPHSPNFRTTLAGGRLIHVIFNVQQAPNTRQKFSGIRFQTWSSVDETLELGQRGLSRIRGRFNVLCWS</sequence>
<protein>
    <submittedName>
        <fullName evidence="1">Uncharacterized protein</fullName>
    </submittedName>
</protein>
<evidence type="ECO:0000313" key="1">
    <source>
        <dbReference type="EMBL" id="GBM77991.1"/>
    </source>
</evidence>
<proteinExistence type="predicted"/>
<reference evidence="1 2" key="1">
    <citation type="journal article" date="2019" name="Sci. Rep.">
        <title>Orb-weaving spider Araneus ventricosus genome elucidates the spidroin gene catalogue.</title>
        <authorList>
            <person name="Kono N."/>
            <person name="Nakamura H."/>
            <person name="Ohtoshi R."/>
            <person name="Moran D.A.P."/>
            <person name="Shinohara A."/>
            <person name="Yoshida Y."/>
            <person name="Fujiwara M."/>
            <person name="Mori M."/>
            <person name="Tomita M."/>
            <person name="Arakawa K."/>
        </authorList>
    </citation>
    <scope>NUCLEOTIDE SEQUENCE [LARGE SCALE GENOMIC DNA]</scope>
</reference>
<organism evidence="1 2">
    <name type="scientific">Araneus ventricosus</name>
    <name type="common">Orbweaver spider</name>
    <name type="synonym">Epeira ventricosa</name>
    <dbReference type="NCBI Taxonomy" id="182803"/>
    <lineage>
        <taxon>Eukaryota</taxon>
        <taxon>Metazoa</taxon>
        <taxon>Ecdysozoa</taxon>
        <taxon>Arthropoda</taxon>
        <taxon>Chelicerata</taxon>
        <taxon>Arachnida</taxon>
        <taxon>Araneae</taxon>
        <taxon>Araneomorphae</taxon>
        <taxon>Entelegynae</taxon>
        <taxon>Araneoidea</taxon>
        <taxon>Araneidae</taxon>
        <taxon>Araneus</taxon>
    </lineage>
</organism>
<dbReference type="EMBL" id="BGPR01002725">
    <property type="protein sequence ID" value="GBM77991.1"/>
    <property type="molecule type" value="Genomic_DNA"/>
</dbReference>
<name>A0A4Y2IJK9_ARAVE</name>
<gene>
    <name evidence="1" type="ORF">AVEN_105454_1</name>
</gene>
<accession>A0A4Y2IJK9</accession>